<name>A0A118K254_CYNCS</name>
<dbReference type="EMBL" id="LEKV01002327">
    <property type="protein sequence ID" value="KVI03825.1"/>
    <property type="molecule type" value="Genomic_DNA"/>
</dbReference>
<protein>
    <submittedName>
        <fullName evidence="1">Uncharacterized protein</fullName>
    </submittedName>
</protein>
<gene>
    <name evidence="1" type="ORF">Ccrd_017863</name>
</gene>
<reference evidence="1 2" key="1">
    <citation type="journal article" date="2016" name="Sci. Rep.">
        <title>The genome sequence of the outbreeding globe artichoke constructed de novo incorporating a phase-aware low-pass sequencing strategy of F1 progeny.</title>
        <authorList>
            <person name="Scaglione D."/>
            <person name="Reyes-Chin-Wo S."/>
            <person name="Acquadro A."/>
            <person name="Froenicke L."/>
            <person name="Portis E."/>
            <person name="Beitel C."/>
            <person name="Tirone M."/>
            <person name="Mauro R."/>
            <person name="Lo Monaco A."/>
            <person name="Mauromicale G."/>
            <person name="Faccioli P."/>
            <person name="Cattivelli L."/>
            <person name="Rieseberg L."/>
            <person name="Michelmore R."/>
            <person name="Lanteri S."/>
        </authorList>
    </citation>
    <scope>NUCLEOTIDE SEQUENCE [LARGE SCALE GENOMIC DNA]</scope>
    <source>
        <strain evidence="1">2C</strain>
    </source>
</reference>
<evidence type="ECO:0000313" key="1">
    <source>
        <dbReference type="EMBL" id="KVI03825.1"/>
    </source>
</evidence>
<dbReference type="PANTHER" id="PTHR35706:SF1">
    <property type="entry name" value="EMBRYOGENESIS-LIKE PROTEIN"/>
    <property type="match status" value="1"/>
</dbReference>
<dbReference type="Proteomes" id="UP000243975">
    <property type="component" value="Unassembled WGS sequence"/>
</dbReference>
<evidence type="ECO:0000313" key="2">
    <source>
        <dbReference type="Proteomes" id="UP000243975"/>
    </source>
</evidence>
<accession>A0A118K254</accession>
<organism evidence="1 2">
    <name type="scientific">Cynara cardunculus var. scolymus</name>
    <name type="common">Globe artichoke</name>
    <name type="synonym">Cynara scolymus</name>
    <dbReference type="NCBI Taxonomy" id="59895"/>
    <lineage>
        <taxon>Eukaryota</taxon>
        <taxon>Viridiplantae</taxon>
        <taxon>Streptophyta</taxon>
        <taxon>Embryophyta</taxon>
        <taxon>Tracheophyta</taxon>
        <taxon>Spermatophyta</taxon>
        <taxon>Magnoliopsida</taxon>
        <taxon>eudicotyledons</taxon>
        <taxon>Gunneridae</taxon>
        <taxon>Pentapetalae</taxon>
        <taxon>asterids</taxon>
        <taxon>campanulids</taxon>
        <taxon>Asterales</taxon>
        <taxon>Asteraceae</taxon>
        <taxon>Carduoideae</taxon>
        <taxon>Cardueae</taxon>
        <taxon>Carduinae</taxon>
        <taxon>Cynara</taxon>
    </lineage>
</organism>
<dbReference type="PANTHER" id="PTHR35706">
    <property type="entry name" value="F14O23.11 PROTEIN"/>
    <property type="match status" value="1"/>
</dbReference>
<comment type="caution">
    <text evidence="1">The sequence shown here is derived from an EMBL/GenBank/DDBJ whole genome shotgun (WGS) entry which is preliminary data.</text>
</comment>
<keyword evidence="2" id="KW-1185">Reference proteome</keyword>
<dbReference type="InterPro" id="IPR053325">
    <property type="entry name" value="H3-Acetyl_Activator"/>
</dbReference>
<dbReference type="AlphaFoldDB" id="A0A118K254"/>
<dbReference type="Gramene" id="KVI03825">
    <property type="protein sequence ID" value="KVI03825"/>
    <property type="gene ID" value="Ccrd_017863"/>
</dbReference>
<sequence>MESKETVCFNEDVECARVVVKEILYMFEASLSKFPEKRRERGYRGQQALYSFLLCGPPPPYHSHIY</sequence>
<proteinExistence type="predicted"/>